<dbReference type="InterPro" id="IPR037069">
    <property type="entry name" value="AcylCoA_DH/ox_N_sf"/>
</dbReference>
<dbReference type="InterPro" id="IPR006091">
    <property type="entry name" value="Acyl-CoA_Oxase/DH_mid-dom"/>
</dbReference>
<evidence type="ECO:0000259" key="7">
    <source>
        <dbReference type="Pfam" id="PF02770"/>
    </source>
</evidence>
<dbReference type="PANTHER" id="PTHR43884">
    <property type="entry name" value="ACYL-COA DEHYDROGENASE"/>
    <property type="match status" value="1"/>
</dbReference>
<name>A0A2M9FVK1_9PROT</name>
<feature type="domain" description="Acyl-CoA oxidase/dehydrogenase middle" evidence="7">
    <location>
        <begin position="121"/>
        <end position="215"/>
    </location>
</feature>
<dbReference type="AlphaFoldDB" id="A0A2M9FVK1"/>
<dbReference type="SUPFAM" id="SSF47203">
    <property type="entry name" value="Acyl-CoA dehydrogenase C-terminal domain-like"/>
    <property type="match status" value="1"/>
</dbReference>
<keyword evidence="3 5" id="KW-0285">Flavoprotein</keyword>
<dbReference type="GO" id="GO:0003995">
    <property type="term" value="F:acyl-CoA dehydrogenase activity"/>
    <property type="evidence" value="ECO:0007669"/>
    <property type="project" value="TreeGrafter"/>
</dbReference>
<keyword evidence="10" id="KW-1185">Reference proteome</keyword>
<evidence type="ECO:0008006" key="11">
    <source>
        <dbReference type="Google" id="ProtNLM"/>
    </source>
</evidence>
<dbReference type="InterPro" id="IPR009100">
    <property type="entry name" value="AcylCoA_DH/oxidase_NM_dom_sf"/>
</dbReference>
<dbReference type="InterPro" id="IPR036250">
    <property type="entry name" value="AcylCo_DH-like_C"/>
</dbReference>
<dbReference type="InterPro" id="IPR013786">
    <property type="entry name" value="AcylCoA_DH/ox_N"/>
</dbReference>
<protein>
    <recommendedName>
        <fullName evidence="11">Acyl-CoA dehydrogenase</fullName>
    </recommendedName>
</protein>
<accession>A0A2M9FVK1</accession>
<comment type="cofactor">
    <cofactor evidence="1 5">
        <name>FAD</name>
        <dbReference type="ChEBI" id="CHEBI:57692"/>
    </cofactor>
</comment>
<evidence type="ECO:0000256" key="1">
    <source>
        <dbReference type="ARBA" id="ARBA00001974"/>
    </source>
</evidence>
<evidence type="ECO:0000259" key="8">
    <source>
        <dbReference type="Pfam" id="PF02771"/>
    </source>
</evidence>
<evidence type="ECO:0000256" key="2">
    <source>
        <dbReference type="ARBA" id="ARBA00009347"/>
    </source>
</evidence>
<dbReference type="PIRSF" id="PIRSF016578">
    <property type="entry name" value="HsaA"/>
    <property type="match status" value="1"/>
</dbReference>
<keyword evidence="5" id="KW-0560">Oxidoreductase</keyword>
<keyword evidence="4 5" id="KW-0274">FAD</keyword>
<evidence type="ECO:0000256" key="3">
    <source>
        <dbReference type="ARBA" id="ARBA00022630"/>
    </source>
</evidence>
<evidence type="ECO:0000313" key="9">
    <source>
        <dbReference type="EMBL" id="PJK27476.1"/>
    </source>
</evidence>
<dbReference type="Proteomes" id="UP000229498">
    <property type="component" value="Unassembled WGS sequence"/>
</dbReference>
<dbReference type="Gene3D" id="1.20.140.10">
    <property type="entry name" value="Butyryl-CoA Dehydrogenase, subunit A, domain 3"/>
    <property type="match status" value="1"/>
</dbReference>
<sequence>MSEVFTDGEQKLLAANEKVAEVAARVAGDCETGRRPPREVWQAYAEAGLKGMLVPEEKGGLAVRATVMASMSEVLGRADPIAALTFVPQEYCMAAIDRYGHHPWHEEMLKRLMAAEVSTGFLLTEPAAGSDATAMTTTAAKDAGGWVMNGAKAWVTNAPHIDEYFVFAQTEPGSGAKGIAGFLVPREADGVEVGRPYDMLSGHVASIADVTFRDVALAPERMVVPPGEGLRAALSAIDMARINVAAMCCGALAVGLETALDYTTQRRAFGAEVAQFQGMQWQLAEVATDLHAARLMTYDAAARLEAEGKASVEAAHAKKFATRAAMEGLDICMGQMGSNGLKHDTPLPRLFAAAKIAKTMDGSTEIQNVVISRALLAPFRDRLSG</sequence>
<gene>
    <name evidence="9" type="ORF">CVT23_21380</name>
</gene>
<dbReference type="EMBL" id="PHIG01000063">
    <property type="protein sequence ID" value="PJK27476.1"/>
    <property type="molecule type" value="Genomic_DNA"/>
</dbReference>
<proteinExistence type="inferred from homology"/>
<evidence type="ECO:0000256" key="5">
    <source>
        <dbReference type="RuleBase" id="RU362125"/>
    </source>
</evidence>
<comment type="caution">
    <text evidence="9">The sequence shown here is derived from an EMBL/GenBank/DDBJ whole genome shotgun (WGS) entry which is preliminary data.</text>
</comment>
<dbReference type="RefSeq" id="WP_109795189.1">
    <property type="nucleotide sequence ID" value="NZ_PHIG01000063.1"/>
</dbReference>
<evidence type="ECO:0000259" key="6">
    <source>
        <dbReference type="Pfam" id="PF00441"/>
    </source>
</evidence>
<dbReference type="Pfam" id="PF02770">
    <property type="entry name" value="Acyl-CoA_dh_M"/>
    <property type="match status" value="1"/>
</dbReference>
<dbReference type="Gene3D" id="2.40.110.10">
    <property type="entry name" value="Butyryl-CoA Dehydrogenase, subunit A, domain 2"/>
    <property type="match status" value="1"/>
</dbReference>
<dbReference type="Pfam" id="PF00441">
    <property type="entry name" value="Acyl-CoA_dh_1"/>
    <property type="match status" value="1"/>
</dbReference>
<feature type="domain" description="Acyl-CoA dehydrogenase/oxidase C-terminal" evidence="6">
    <location>
        <begin position="227"/>
        <end position="376"/>
    </location>
</feature>
<dbReference type="InterPro" id="IPR046373">
    <property type="entry name" value="Acyl-CoA_Oxase/DH_mid-dom_sf"/>
</dbReference>
<dbReference type="Pfam" id="PF02771">
    <property type="entry name" value="Acyl-CoA_dh_N"/>
    <property type="match status" value="1"/>
</dbReference>
<organism evidence="9 10">
    <name type="scientific">Minwuia thermotolerans</name>
    <dbReference type="NCBI Taxonomy" id="2056226"/>
    <lineage>
        <taxon>Bacteria</taxon>
        <taxon>Pseudomonadati</taxon>
        <taxon>Pseudomonadota</taxon>
        <taxon>Alphaproteobacteria</taxon>
        <taxon>Minwuiales</taxon>
        <taxon>Minwuiaceae</taxon>
        <taxon>Minwuia</taxon>
    </lineage>
</organism>
<dbReference type="PANTHER" id="PTHR43884:SF12">
    <property type="entry name" value="ISOVALERYL-COA DEHYDROGENASE, MITOCHONDRIAL-RELATED"/>
    <property type="match status" value="1"/>
</dbReference>
<dbReference type="Gene3D" id="1.10.540.10">
    <property type="entry name" value="Acyl-CoA dehydrogenase/oxidase, N-terminal domain"/>
    <property type="match status" value="1"/>
</dbReference>
<evidence type="ECO:0000313" key="10">
    <source>
        <dbReference type="Proteomes" id="UP000229498"/>
    </source>
</evidence>
<dbReference type="GO" id="GO:0050660">
    <property type="term" value="F:flavin adenine dinucleotide binding"/>
    <property type="evidence" value="ECO:0007669"/>
    <property type="project" value="InterPro"/>
</dbReference>
<evidence type="ECO:0000256" key="4">
    <source>
        <dbReference type="ARBA" id="ARBA00022827"/>
    </source>
</evidence>
<reference evidence="9 10" key="1">
    <citation type="submission" date="2017-11" db="EMBL/GenBank/DDBJ databases">
        <title>Draft genome sequence of Rhizobiales bacterium SY3-13.</title>
        <authorList>
            <person name="Sun C."/>
        </authorList>
    </citation>
    <scope>NUCLEOTIDE SEQUENCE [LARGE SCALE GENOMIC DNA]</scope>
    <source>
        <strain evidence="9 10">SY3-13</strain>
    </source>
</reference>
<comment type="similarity">
    <text evidence="2 5">Belongs to the acyl-CoA dehydrogenase family.</text>
</comment>
<dbReference type="SUPFAM" id="SSF56645">
    <property type="entry name" value="Acyl-CoA dehydrogenase NM domain-like"/>
    <property type="match status" value="1"/>
</dbReference>
<feature type="domain" description="Acyl-CoA dehydrogenase/oxidase N-terminal" evidence="8">
    <location>
        <begin position="16"/>
        <end position="115"/>
    </location>
</feature>
<dbReference type="InterPro" id="IPR009075">
    <property type="entry name" value="AcylCo_DH/oxidase_C"/>
</dbReference>
<dbReference type="OrthoDB" id="9775090at2"/>